<accession>A0A4C1UAI7</accession>
<evidence type="ECO:0000313" key="2">
    <source>
        <dbReference type="Proteomes" id="UP000299102"/>
    </source>
</evidence>
<name>A0A4C1UAI7_EUMVA</name>
<evidence type="ECO:0000313" key="1">
    <source>
        <dbReference type="EMBL" id="GBP23329.1"/>
    </source>
</evidence>
<keyword evidence="2" id="KW-1185">Reference proteome</keyword>
<organism evidence="1 2">
    <name type="scientific">Eumeta variegata</name>
    <name type="common">Bagworm moth</name>
    <name type="synonym">Eumeta japonica</name>
    <dbReference type="NCBI Taxonomy" id="151549"/>
    <lineage>
        <taxon>Eukaryota</taxon>
        <taxon>Metazoa</taxon>
        <taxon>Ecdysozoa</taxon>
        <taxon>Arthropoda</taxon>
        <taxon>Hexapoda</taxon>
        <taxon>Insecta</taxon>
        <taxon>Pterygota</taxon>
        <taxon>Neoptera</taxon>
        <taxon>Endopterygota</taxon>
        <taxon>Lepidoptera</taxon>
        <taxon>Glossata</taxon>
        <taxon>Ditrysia</taxon>
        <taxon>Tineoidea</taxon>
        <taxon>Psychidae</taxon>
        <taxon>Oiketicinae</taxon>
        <taxon>Eumeta</taxon>
    </lineage>
</organism>
<reference evidence="1 2" key="1">
    <citation type="journal article" date="2019" name="Commun. Biol.">
        <title>The bagworm genome reveals a unique fibroin gene that provides high tensile strength.</title>
        <authorList>
            <person name="Kono N."/>
            <person name="Nakamura H."/>
            <person name="Ohtoshi R."/>
            <person name="Tomita M."/>
            <person name="Numata K."/>
            <person name="Arakawa K."/>
        </authorList>
    </citation>
    <scope>NUCLEOTIDE SEQUENCE [LARGE SCALE GENOMIC DNA]</scope>
</reference>
<gene>
    <name evidence="1" type="ORF">EVAR_76046_1</name>
</gene>
<comment type="caution">
    <text evidence="1">The sequence shown here is derived from an EMBL/GenBank/DDBJ whole genome shotgun (WGS) entry which is preliminary data.</text>
</comment>
<dbReference type="EMBL" id="BGZK01000149">
    <property type="protein sequence ID" value="GBP23329.1"/>
    <property type="molecule type" value="Genomic_DNA"/>
</dbReference>
<dbReference type="Proteomes" id="UP000299102">
    <property type="component" value="Unassembled WGS sequence"/>
</dbReference>
<dbReference type="AlphaFoldDB" id="A0A4C1UAI7"/>
<protein>
    <submittedName>
        <fullName evidence="1">Uncharacterized protein</fullName>
    </submittedName>
</protein>
<proteinExistence type="predicted"/>
<sequence length="94" mass="10807">MPQGPDPAHRCAVARNCVRLPDTFGPRVRSLLHLKNTLNKAGAILLWRAYKRKGCFYSRSVQGSQQQPSLRTVSFIYIMAIVKTHPIWRYKPKN</sequence>